<accession>A0ABQ5TQ61</accession>
<proteinExistence type="predicted"/>
<keyword evidence="3" id="KW-1185">Reference proteome</keyword>
<dbReference type="RefSeq" id="WP_105101340.1">
    <property type="nucleotide sequence ID" value="NZ_BSKO01000002.1"/>
</dbReference>
<evidence type="ECO:0000313" key="1">
    <source>
        <dbReference type="EMBL" id="GLO68357.1"/>
    </source>
</evidence>
<name>A0ABQ5TQ61_9BACI</name>
<dbReference type="EMBL" id="BSKO01000002">
    <property type="protein sequence ID" value="GLO68357.1"/>
    <property type="molecule type" value="Genomic_DNA"/>
</dbReference>
<gene>
    <name evidence="1" type="ORF">MACH08_41410</name>
    <name evidence="2" type="ORF">MACH08_42510</name>
</gene>
<reference evidence="1 3" key="1">
    <citation type="submission" date="2023-02" db="EMBL/GenBank/DDBJ databases">
        <title>Oceanobacillus kimchii IFOP_LL358 isolated form Alexandrium catenella lab strain.</title>
        <authorList>
            <person name="Gajardo G."/>
            <person name="Ueki S."/>
            <person name="Maruyama F."/>
        </authorList>
    </citation>
    <scope>NUCLEOTIDE SEQUENCE [LARGE SCALE GENOMIC DNA]</scope>
    <source>
        <strain evidence="1 3">IFOP_LL358</strain>
    </source>
</reference>
<protein>
    <recommendedName>
        <fullName evidence="4">LSM domain-containing protein</fullName>
    </recommendedName>
</protein>
<dbReference type="Proteomes" id="UP001275436">
    <property type="component" value="Unassembled WGS sequence"/>
</dbReference>
<evidence type="ECO:0000313" key="2">
    <source>
        <dbReference type="EMBL" id="GLO68467.1"/>
    </source>
</evidence>
<sequence>MIQIINSLNKNYKVSIVYGENGDIFEGYVDSITDDYLIIHEYVSDIYRTLYHDQIIEIQKI</sequence>
<evidence type="ECO:0008006" key="4">
    <source>
        <dbReference type="Google" id="ProtNLM"/>
    </source>
</evidence>
<organism evidence="1 3">
    <name type="scientific">Oceanobacillus kimchii</name>
    <dbReference type="NCBI Taxonomy" id="746691"/>
    <lineage>
        <taxon>Bacteria</taxon>
        <taxon>Bacillati</taxon>
        <taxon>Bacillota</taxon>
        <taxon>Bacilli</taxon>
        <taxon>Bacillales</taxon>
        <taxon>Bacillaceae</taxon>
        <taxon>Oceanobacillus</taxon>
    </lineage>
</organism>
<dbReference type="EMBL" id="BSKO01000002">
    <property type="protein sequence ID" value="GLO68467.1"/>
    <property type="molecule type" value="Genomic_DNA"/>
</dbReference>
<evidence type="ECO:0000313" key="3">
    <source>
        <dbReference type="Proteomes" id="UP001275436"/>
    </source>
</evidence>
<comment type="caution">
    <text evidence="1">The sequence shown here is derived from an EMBL/GenBank/DDBJ whole genome shotgun (WGS) entry which is preliminary data.</text>
</comment>